<proteinExistence type="predicted"/>
<evidence type="ECO:0000256" key="1">
    <source>
        <dbReference type="SAM" id="MobiDB-lite"/>
    </source>
</evidence>
<comment type="caution">
    <text evidence="2">The sequence shown here is derived from an EMBL/GenBank/DDBJ whole genome shotgun (WGS) entry which is preliminary data.</text>
</comment>
<accession>A0A401T959</accession>
<protein>
    <submittedName>
        <fullName evidence="2">Uncharacterized protein</fullName>
    </submittedName>
</protein>
<dbReference type="STRING" id="137246.A0A401T959"/>
<dbReference type="OrthoDB" id="983479at2759"/>
<sequence length="106" mass="11411">MDGGHRLTLEKEQAKEVDVSISSRQPATERPASRRKADSSGLPEQSEARQKFANAKAISSDMFFGSEDRGEVSTGQNCHRVRRTSGGESVEGAGSEGCVGGRRGWE</sequence>
<feature type="region of interest" description="Disordered" evidence="1">
    <location>
        <begin position="1"/>
        <end position="50"/>
    </location>
</feature>
<evidence type="ECO:0000313" key="3">
    <source>
        <dbReference type="Proteomes" id="UP000287033"/>
    </source>
</evidence>
<dbReference type="EMBL" id="BEZZ01018442">
    <property type="protein sequence ID" value="GCC39203.1"/>
    <property type="molecule type" value="Genomic_DNA"/>
</dbReference>
<evidence type="ECO:0000313" key="2">
    <source>
        <dbReference type="EMBL" id="GCC39203.1"/>
    </source>
</evidence>
<dbReference type="AlphaFoldDB" id="A0A401T959"/>
<feature type="region of interest" description="Disordered" evidence="1">
    <location>
        <begin position="64"/>
        <end position="106"/>
    </location>
</feature>
<name>A0A401T959_CHIPU</name>
<reference evidence="2 3" key="1">
    <citation type="journal article" date="2018" name="Nat. Ecol. Evol.">
        <title>Shark genomes provide insights into elasmobranch evolution and the origin of vertebrates.</title>
        <authorList>
            <person name="Hara Y"/>
            <person name="Yamaguchi K"/>
            <person name="Onimaru K"/>
            <person name="Kadota M"/>
            <person name="Koyanagi M"/>
            <person name="Keeley SD"/>
            <person name="Tatsumi K"/>
            <person name="Tanaka K"/>
            <person name="Motone F"/>
            <person name="Kageyama Y"/>
            <person name="Nozu R"/>
            <person name="Adachi N"/>
            <person name="Nishimura O"/>
            <person name="Nakagawa R"/>
            <person name="Tanegashima C"/>
            <person name="Kiyatake I"/>
            <person name="Matsumoto R"/>
            <person name="Murakumo K"/>
            <person name="Nishida K"/>
            <person name="Terakita A"/>
            <person name="Kuratani S"/>
            <person name="Sato K"/>
            <person name="Hyodo S Kuraku.S."/>
        </authorList>
    </citation>
    <scope>NUCLEOTIDE SEQUENCE [LARGE SCALE GENOMIC DNA]</scope>
</reference>
<gene>
    <name evidence="2" type="ORF">chiPu_0023278</name>
</gene>
<dbReference type="Proteomes" id="UP000287033">
    <property type="component" value="Unassembled WGS sequence"/>
</dbReference>
<organism evidence="2 3">
    <name type="scientific">Chiloscyllium punctatum</name>
    <name type="common">Brownbanded bambooshark</name>
    <name type="synonym">Hemiscyllium punctatum</name>
    <dbReference type="NCBI Taxonomy" id="137246"/>
    <lineage>
        <taxon>Eukaryota</taxon>
        <taxon>Metazoa</taxon>
        <taxon>Chordata</taxon>
        <taxon>Craniata</taxon>
        <taxon>Vertebrata</taxon>
        <taxon>Chondrichthyes</taxon>
        <taxon>Elasmobranchii</taxon>
        <taxon>Galeomorphii</taxon>
        <taxon>Galeoidea</taxon>
        <taxon>Orectolobiformes</taxon>
        <taxon>Hemiscylliidae</taxon>
        <taxon>Chiloscyllium</taxon>
    </lineage>
</organism>
<keyword evidence="3" id="KW-1185">Reference proteome</keyword>
<feature type="compositionally biased region" description="Basic and acidic residues" evidence="1">
    <location>
        <begin position="1"/>
        <end position="18"/>
    </location>
</feature>
<feature type="compositionally biased region" description="Gly residues" evidence="1">
    <location>
        <begin position="94"/>
        <end position="106"/>
    </location>
</feature>